<dbReference type="AlphaFoldDB" id="A0A9P5ZUA4"/>
<gene>
    <name evidence="1" type="ORF">BDN71DRAFT_1483328</name>
</gene>
<evidence type="ECO:0008006" key="3">
    <source>
        <dbReference type="Google" id="ProtNLM"/>
    </source>
</evidence>
<comment type="caution">
    <text evidence="1">The sequence shown here is derived from an EMBL/GenBank/DDBJ whole genome shotgun (WGS) entry which is preliminary data.</text>
</comment>
<organism evidence="1 2">
    <name type="scientific">Pleurotus eryngii</name>
    <name type="common">Boletus of the steppes</name>
    <dbReference type="NCBI Taxonomy" id="5323"/>
    <lineage>
        <taxon>Eukaryota</taxon>
        <taxon>Fungi</taxon>
        <taxon>Dikarya</taxon>
        <taxon>Basidiomycota</taxon>
        <taxon>Agaricomycotina</taxon>
        <taxon>Agaricomycetes</taxon>
        <taxon>Agaricomycetidae</taxon>
        <taxon>Agaricales</taxon>
        <taxon>Pleurotineae</taxon>
        <taxon>Pleurotaceae</taxon>
        <taxon>Pleurotus</taxon>
    </lineage>
</organism>
<dbReference type="OrthoDB" id="2505969at2759"/>
<protein>
    <recommendedName>
        <fullName evidence="3">CxC1-like cysteine cluster associated with KDZ transposases domain-containing protein</fullName>
    </recommendedName>
</protein>
<evidence type="ECO:0000313" key="2">
    <source>
        <dbReference type="Proteomes" id="UP000807025"/>
    </source>
</evidence>
<dbReference type="EMBL" id="MU154581">
    <property type="protein sequence ID" value="KAF9493811.1"/>
    <property type="molecule type" value="Genomic_DNA"/>
</dbReference>
<dbReference type="PANTHER" id="PTHR33096:SF1">
    <property type="entry name" value="CXC1-LIKE CYSTEINE CLUSTER ASSOCIATED WITH KDZ TRANSPOSASES DOMAIN-CONTAINING PROTEIN"/>
    <property type="match status" value="1"/>
</dbReference>
<sequence>MIRTSSRGVSRSAHLIISDRRSGGRSTFQPRSLVALRHERQRALQEADEDLQHEPFEIYTVDLYTLHDITIIHRKPTMEASIALVQNRYLGASPLVPTLAISLKTLELYRRLHLRKPSFSYKAFTKVLCDLYNVLYRQCWRNALVNTYDIFLLLHHQIDAQVRSALGRDTENWRVLHACPPCGYELEGKPKLTFRQMLVLDRNNSLKRIACIDQHEVADSCVYTGSNYFLSPDFVDTFTQDNPPSIVVEHLAPLQTDPEPEADQHEDDAIAKYQVDSTCADNWKAASSNERKRMWELFDKTGIFACACHHGFMLWLTDMVRSGELAKYPLAMVAKALQVLSDRILIGYDIGCSFKSTVASSTLSSQAQAQAQAMRFCVNAFHGYSHSYSCQVNNHPNIIPGMGLKDLETLERVFSSSNQLAAIVCYSSAFRHWLAIDAFFQQWDEDKYLNLRTMILNNYKQALWILNEESIALEEAKKTLGIQPGDLEKWQNEEVAYIAELGKELEADVLAVAYYNITLRDVITLEIKLEIPEGERWHINHPKYWKTLKYKALQDYNKAASALTPPRLPLEWNEVSHYGFLDEFTLLRENCEDILSKPWARPVILREEVERCNIESRHLLTFILDEHDLFDTVEKSLTDSKSLLLAVILVRISQIHALDGFTGDRLYGTVKGTMTS</sequence>
<dbReference type="InterPro" id="IPR040521">
    <property type="entry name" value="KDZ"/>
</dbReference>
<dbReference type="Proteomes" id="UP000807025">
    <property type="component" value="Unassembled WGS sequence"/>
</dbReference>
<dbReference type="Pfam" id="PF18758">
    <property type="entry name" value="KDZ"/>
    <property type="match status" value="1"/>
</dbReference>
<keyword evidence="2" id="KW-1185">Reference proteome</keyword>
<accession>A0A9P5ZUA4</accession>
<evidence type="ECO:0000313" key="1">
    <source>
        <dbReference type="EMBL" id="KAF9493811.1"/>
    </source>
</evidence>
<reference evidence="1" key="1">
    <citation type="submission" date="2020-11" db="EMBL/GenBank/DDBJ databases">
        <authorList>
            <consortium name="DOE Joint Genome Institute"/>
            <person name="Ahrendt S."/>
            <person name="Riley R."/>
            <person name="Andreopoulos W."/>
            <person name="Labutti K."/>
            <person name="Pangilinan J."/>
            <person name="Ruiz-Duenas F.J."/>
            <person name="Barrasa J.M."/>
            <person name="Sanchez-Garcia M."/>
            <person name="Camarero S."/>
            <person name="Miyauchi S."/>
            <person name="Serrano A."/>
            <person name="Linde D."/>
            <person name="Babiker R."/>
            <person name="Drula E."/>
            <person name="Ayuso-Fernandez I."/>
            <person name="Pacheco R."/>
            <person name="Padilla G."/>
            <person name="Ferreira P."/>
            <person name="Barriuso J."/>
            <person name="Kellner H."/>
            <person name="Castanera R."/>
            <person name="Alfaro M."/>
            <person name="Ramirez L."/>
            <person name="Pisabarro A.G."/>
            <person name="Kuo A."/>
            <person name="Tritt A."/>
            <person name="Lipzen A."/>
            <person name="He G."/>
            <person name="Yan M."/>
            <person name="Ng V."/>
            <person name="Cullen D."/>
            <person name="Martin F."/>
            <person name="Rosso M.-N."/>
            <person name="Henrissat B."/>
            <person name="Hibbett D."/>
            <person name="Martinez A.T."/>
            <person name="Grigoriev I.V."/>
        </authorList>
    </citation>
    <scope>NUCLEOTIDE SEQUENCE</scope>
    <source>
        <strain evidence="1">ATCC 90797</strain>
    </source>
</reference>
<name>A0A9P5ZUA4_PLEER</name>
<dbReference type="PANTHER" id="PTHR33096">
    <property type="entry name" value="CXC2 DOMAIN-CONTAINING PROTEIN"/>
    <property type="match status" value="1"/>
</dbReference>
<proteinExistence type="predicted"/>